<dbReference type="EMBL" id="JAHRIO010009639">
    <property type="protein sequence ID" value="MEQ2160512.1"/>
    <property type="molecule type" value="Genomic_DNA"/>
</dbReference>
<evidence type="ECO:0000313" key="2">
    <source>
        <dbReference type="EMBL" id="MEQ2160512.1"/>
    </source>
</evidence>
<gene>
    <name evidence="2" type="ORF">GOODEAATRI_034621</name>
</gene>
<feature type="non-terminal residue" evidence="2">
    <location>
        <position position="1"/>
    </location>
</feature>
<sequence length="51" mass="5600">CSHSTDKGRSHKDNIGPQTGSMDLSGVLWSLQHLDIAQVRTRHVQNLCSKG</sequence>
<evidence type="ECO:0000256" key="1">
    <source>
        <dbReference type="SAM" id="MobiDB-lite"/>
    </source>
</evidence>
<feature type="compositionally biased region" description="Basic and acidic residues" evidence="1">
    <location>
        <begin position="1"/>
        <end position="14"/>
    </location>
</feature>
<evidence type="ECO:0000313" key="3">
    <source>
        <dbReference type="Proteomes" id="UP001476798"/>
    </source>
</evidence>
<name>A0ABV0MR06_9TELE</name>
<comment type="caution">
    <text evidence="2">The sequence shown here is derived from an EMBL/GenBank/DDBJ whole genome shotgun (WGS) entry which is preliminary data.</text>
</comment>
<organism evidence="2 3">
    <name type="scientific">Goodea atripinnis</name>
    <dbReference type="NCBI Taxonomy" id="208336"/>
    <lineage>
        <taxon>Eukaryota</taxon>
        <taxon>Metazoa</taxon>
        <taxon>Chordata</taxon>
        <taxon>Craniata</taxon>
        <taxon>Vertebrata</taxon>
        <taxon>Euteleostomi</taxon>
        <taxon>Actinopterygii</taxon>
        <taxon>Neopterygii</taxon>
        <taxon>Teleostei</taxon>
        <taxon>Neoteleostei</taxon>
        <taxon>Acanthomorphata</taxon>
        <taxon>Ovalentaria</taxon>
        <taxon>Atherinomorphae</taxon>
        <taxon>Cyprinodontiformes</taxon>
        <taxon>Goodeidae</taxon>
        <taxon>Goodea</taxon>
    </lineage>
</organism>
<reference evidence="2 3" key="1">
    <citation type="submission" date="2021-06" db="EMBL/GenBank/DDBJ databases">
        <authorList>
            <person name="Palmer J.M."/>
        </authorList>
    </citation>
    <scope>NUCLEOTIDE SEQUENCE [LARGE SCALE GENOMIC DNA]</scope>
    <source>
        <strain evidence="2 3">GA_2019</strain>
        <tissue evidence="2">Muscle</tissue>
    </source>
</reference>
<protein>
    <submittedName>
        <fullName evidence="2">Uncharacterized protein</fullName>
    </submittedName>
</protein>
<feature type="region of interest" description="Disordered" evidence="1">
    <location>
        <begin position="1"/>
        <end position="20"/>
    </location>
</feature>
<keyword evidence="3" id="KW-1185">Reference proteome</keyword>
<proteinExistence type="predicted"/>
<dbReference type="Proteomes" id="UP001476798">
    <property type="component" value="Unassembled WGS sequence"/>
</dbReference>
<accession>A0ABV0MR06</accession>